<feature type="transmembrane region" description="Helical" evidence="2">
    <location>
        <begin position="62"/>
        <end position="82"/>
    </location>
</feature>
<organism evidence="3 5">
    <name type="scientific">Acrasis kona</name>
    <dbReference type="NCBI Taxonomy" id="1008807"/>
    <lineage>
        <taxon>Eukaryota</taxon>
        <taxon>Discoba</taxon>
        <taxon>Heterolobosea</taxon>
        <taxon>Tetramitia</taxon>
        <taxon>Eutetramitia</taxon>
        <taxon>Acrasidae</taxon>
        <taxon>Acrasis</taxon>
    </lineage>
</organism>
<gene>
    <name evidence="4" type="ORF">AKO1_000489</name>
    <name evidence="3" type="ORF">AKO1_006831</name>
</gene>
<evidence type="ECO:0000256" key="1">
    <source>
        <dbReference type="SAM" id="MobiDB-lite"/>
    </source>
</evidence>
<accession>A0AAW2YW93</accession>
<feature type="region of interest" description="Disordered" evidence="1">
    <location>
        <begin position="114"/>
        <end position="160"/>
    </location>
</feature>
<dbReference type="Proteomes" id="UP001431209">
    <property type="component" value="Unassembled WGS sequence"/>
</dbReference>
<reference evidence="3 5" key="1">
    <citation type="submission" date="2024-03" db="EMBL/GenBank/DDBJ databases">
        <title>The Acrasis kona genome and developmental transcriptomes reveal deep origins of eukaryotic multicellular pathways.</title>
        <authorList>
            <person name="Sheikh S."/>
            <person name="Fu C.-J."/>
            <person name="Brown M.W."/>
            <person name="Baldauf S.L."/>
        </authorList>
    </citation>
    <scope>NUCLEOTIDE SEQUENCE [LARGE SCALE GENOMIC DNA]</scope>
    <source>
        <strain evidence="3 5">ATCC MYA-3509</strain>
    </source>
</reference>
<evidence type="ECO:0000313" key="4">
    <source>
        <dbReference type="EMBL" id="KAL0491954.1"/>
    </source>
</evidence>
<dbReference type="AlphaFoldDB" id="A0AAW2YW93"/>
<feature type="compositionally biased region" description="Low complexity" evidence="1">
    <location>
        <begin position="123"/>
        <end position="149"/>
    </location>
</feature>
<keyword evidence="5" id="KW-1185">Reference proteome</keyword>
<comment type="caution">
    <text evidence="3">The sequence shown here is derived from an EMBL/GenBank/DDBJ whole genome shotgun (WGS) entry which is preliminary data.</text>
</comment>
<dbReference type="EMBL" id="JAOPGA020001892">
    <property type="protein sequence ID" value="KAL0491954.1"/>
    <property type="molecule type" value="Genomic_DNA"/>
</dbReference>
<keyword evidence="2 4" id="KW-0812">Transmembrane</keyword>
<proteinExistence type="predicted"/>
<keyword evidence="2" id="KW-1133">Transmembrane helix</keyword>
<evidence type="ECO:0000313" key="3">
    <source>
        <dbReference type="EMBL" id="KAL0480547.1"/>
    </source>
</evidence>
<name>A0AAW2YW93_9EUKA</name>
<evidence type="ECO:0000313" key="5">
    <source>
        <dbReference type="Proteomes" id="UP001431209"/>
    </source>
</evidence>
<dbReference type="EMBL" id="JAOPGA020000668">
    <property type="protein sequence ID" value="KAL0480547.1"/>
    <property type="molecule type" value="Genomic_DNA"/>
</dbReference>
<keyword evidence="2" id="KW-0472">Membrane</keyword>
<protein>
    <submittedName>
        <fullName evidence="4">2 TM domain-containing transmembrane protein</fullName>
    </submittedName>
</protein>
<evidence type="ECO:0000256" key="2">
    <source>
        <dbReference type="SAM" id="Phobius"/>
    </source>
</evidence>
<sequence>MNRTHQQRINEREYYNRRERNYWQIFVCVLLVIAFLVFFGLWANRVVYYSDVWYGRSNYVSWYLWTWVILCVAVIFVCCYTTPQSYSSTEVRQPFLYHVDQESLRRDYDYTQVSGLDHDTPRTQRTTVQPQPQQHRPHYNQPQPQNQSQMVHNPLPHEQV</sequence>
<feature type="transmembrane region" description="Helical" evidence="2">
    <location>
        <begin position="21"/>
        <end position="42"/>
    </location>
</feature>